<evidence type="ECO:0000313" key="2">
    <source>
        <dbReference type="Proteomes" id="UP000257109"/>
    </source>
</evidence>
<dbReference type="AlphaFoldDB" id="A0A371FXI3"/>
<gene>
    <name evidence="1" type="ORF">CR513_36107</name>
</gene>
<proteinExistence type="predicted"/>
<evidence type="ECO:0000313" key="1">
    <source>
        <dbReference type="EMBL" id="RDX83026.1"/>
    </source>
</evidence>
<organism evidence="1 2">
    <name type="scientific">Mucuna pruriens</name>
    <name type="common">Velvet bean</name>
    <name type="synonym">Dolichos pruriens</name>
    <dbReference type="NCBI Taxonomy" id="157652"/>
    <lineage>
        <taxon>Eukaryota</taxon>
        <taxon>Viridiplantae</taxon>
        <taxon>Streptophyta</taxon>
        <taxon>Embryophyta</taxon>
        <taxon>Tracheophyta</taxon>
        <taxon>Spermatophyta</taxon>
        <taxon>Magnoliopsida</taxon>
        <taxon>eudicotyledons</taxon>
        <taxon>Gunneridae</taxon>
        <taxon>Pentapetalae</taxon>
        <taxon>rosids</taxon>
        <taxon>fabids</taxon>
        <taxon>Fabales</taxon>
        <taxon>Fabaceae</taxon>
        <taxon>Papilionoideae</taxon>
        <taxon>50 kb inversion clade</taxon>
        <taxon>NPAAA clade</taxon>
        <taxon>indigoferoid/millettioid clade</taxon>
        <taxon>Phaseoleae</taxon>
        <taxon>Mucuna</taxon>
    </lineage>
</organism>
<accession>A0A371FXI3</accession>
<comment type="caution">
    <text evidence="1">The sequence shown here is derived from an EMBL/GenBank/DDBJ whole genome shotgun (WGS) entry which is preliminary data.</text>
</comment>
<reference evidence="1" key="1">
    <citation type="submission" date="2018-05" db="EMBL/GenBank/DDBJ databases">
        <title>Draft genome of Mucuna pruriens seed.</title>
        <authorList>
            <person name="Nnadi N.E."/>
            <person name="Vos R."/>
            <person name="Hasami M.H."/>
            <person name="Devisetty U.K."/>
            <person name="Aguiy J.C."/>
        </authorList>
    </citation>
    <scope>NUCLEOTIDE SEQUENCE [LARGE SCALE GENOMIC DNA]</scope>
    <source>
        <strain evidence="1">JCA_2017</strain>
    </source>
</reference>
<name>A0A371FXI3_MUCPR</name>
<keyword evidence="2" id="KW-1185">Reference proteome</keyword>
<dbReference type="EMBL" id="QJKJ01007480">
    <property type="protein sequence ID" value="RDX83026.1"/>
    <property type="molecule type" value="Genomic_DNA"/>
</dbReference>
<sequence>MTKGVGMAKGDMQLTRIPCLHSSEARDLTMPITANLEIECKEKELKKAANPLHIMKGTILNYNARSQRLAGCVPMK</sequence>
<feature type="non-terminal residue" evidence="1">
    <location>
        <position position="1"/>
    </location>
</feature>
<dbReference type="Proteomes" id="UP000257109">
    <property type="component" value="Unassembled WGS sequence"/>
</dbReference>
<protein>
    <submittedName>
        <fullName evidence="1">Uncharacterized protein</fullName>
    </submittedName>
</protein>